<keyword evidence="3" id="KW-1185">Reference proteome</keyword>
<feature type="signal peptide" evidence="1">
    <location>
        <begin position="1"/>
        <end position="25"/>
    </location>
</feature>
<sequence>MRLLLVSIAALAAAACATTSENAMPAQVMAAEYAAPRYIDQGTAGEIGDEEIVCRVDSPTGTRIRQPVCRTYAEWEEMQREGQRLLEHRQTGSASTY</sequence>
<evidence type="ECO:0000313" key="2">
    <source>
        <dbReference type="EMBL" id="MEE2525577.1"/>
    </source>
</evidence>
<evidence type="ECO:0000256" key="1">
    <source>
        <dbReference type="SAM" id="SignalP"/>
    </source>
</evidence>
<feature type="chain" id="PRO_5047456440" evidence="1">
    <location>
        <begin position="26"/>
        <end position="97"/>
    </location>
</feature>
<evidence type="ECO:0000313" key="3">
    <source>
        <dbReference type="Proteomes" id="UP001354971"/>
    </source>
</evidence>
<comment type="caution">
    <text evidence="2">The sequence shown here is derived from an EMBL/GenBank/DDBJ whole genome shotgun (WGS) entry which is preliminary data.</text>
</comment>
<dbReference type="EMBL" id="JAZDRP010000002">
    <property type="protein sequence ID" value="MEE2525577.1"/>
    <property type="molecule type" value="Genomic_DNA"/>
</dbReference>
<keyword evidence="1" id="KW-0732">Signal</keyword>
<reference evidence="2 3" key="1">
    <citation type="submission" date="2024-01" db="EMBL/GenBank/DDBJ databases">
        <title>Hyphobacterium bacterium isolated from marine sediment.</title>
        <authorList>
            <person name="Zhao S."/>
        </authorList>
    </citation>
    <scope>NUCLEOTIDE SEQUENCE [LARGE SCALE GENOMIC DNA]</scope>
    <source>
        <strain evidence="3">HN65</strain>
    </source>
</reference>
<gene>
    <name evidence="2" type="ORF">V0U79_04305</name>
</gene>
<proteinExistence type="predicted"/>
<name>A0ABU7LNW0_9PROT</name>
<dbReference type="Proteomes" id="UP001354971">
    <property type="component" value="Unassembled WGS sequence"/>
</dbReference>
<dbReference type="RefSeq" id="WP_330198238.1">
    <property type="nucleotide sequence ID" value="NZ_JAZDRP010000002.1"/>
</dbReference>
<protein>
    <submittedName>
        <fullName evidence="2">Uncharacterized protein</fullName>
    </submittedName>
</protein>
<accession>A0ABU7LNW0</accession>
<organism evidence="2 3">
    <name type="scientific">Hyphobacterium lacteum</name>
    <dbReference type="NCBI Taxonomy" id="3116575"/>
    <lineage>
        <taxon>Bacteria</taxon>
        <taxon>Pseudomonadati</taxon>
        <taxon>Pseudomonadota</taxon>
        <taxon>Alphaproteobacteria</taxon>
        <taxon>Maricaulales</taxon>
        <taxon>Maricaulaceae</taxon>
        <taxon>Hyphobacterium</taxon>
    </lineage>
</organism>
<dbReference type="PROSITE" id="PS51257">
    <property type="entry name" value="PROKAR_LIPOPROTEIN"/>
    <property type="match status" value="1"/>
</dbReference>